<gene>
    <name evidence="15" type="ORF">MES5069_510032</name>
</gene>
<comment type="caution">
    <text evidence="15">The sequence shown here is derived from an EMBL/GenBank/DDBJ whole genome shotgun (WGS) entry which is preliminary data.</text>
</comment>
<dbReference type="RefSeq" id="WP_254020678.1">
    <property type="nucleotide sequence ID" value="NZ_CAKXZT010000148.1"/>
</dbReference>
<evidence type="ECO:0000256" key="13">
    <source>
        <dbReference type="SAM" id="Phobius"/>
    </source>
</evidence>
<keyword evidence="4" id="KW-1003">Cell membrane</keyword>
<evidence type="ECO:0000256" key="11">
    <source>
        <dbReference type="ARBA" id="ARBA00023136"/>
    </source>
</evidence>
<evidence type="ECO:0000313" key="15">
    <source>
        <dbReference type="EMBL" id="CAH2406098.1"/>
    </source>
</evidence>
<organism evidence="15 16">
    <name type="scientific">Mesorhizobium escarrei</name>
    <dbReference type="NCBI Taxonomy" id="666018"/>
    <lineage>
        <taxon>Bacteria</taxon>
        <taxon>Pseudomonadati</taxon>
        <taxon>Pseudomonadota</taxon>
        <taxon>Alphaproteobacteria</taxon>
        <taxon>Hyphomicrobiales</taxon>
        <taxon>Phyllobacteriaceae</taxon>
        <taxon>Mesorhizobium</taxon>
    </lineage>
</organism>
<evidence type="ECO:0000256" key="9">
    <source>
        <dbReference type="ARBA" id="ARBA00022989"/>
    </source>
</evidence>
<evidence type="ECO:0000256" key="4">
    <source>
        <dbReference type="ARBA" id="ARBA00022475"/>
    </source>
</evidence>
<name>A0ABM9EA61_9HYPH</name>
<feature type="domain" description="Cytochrome b561 bacterial/Ni-hydrogenase" evidence="14">
    <location>
        <begin position="8"/>
        <end position="161"/>
    </location>
</feature>
<feature type="transmembrane region" description="Helical" evidence="13">
    <location>
        <begin position="133"/>
        <end position="152"/>
    </location>
</feature>
<evidence type="ECO:0000256" key="7">
    <source>
        <dbReference type="ARBA" id="ARBA00022723"/>
    </source>
</evidence>
<accession>A0ABM9EA61</accession>
<evidence type="ECO:0000256" key="8">
    <source>
        <dbReference type="ARBA" id="ARBA00022982"/>
    </source>
</evidence>
<feature type="transmembrane region" description="Helical" evidence="13">
    <location>
        <begin position="56"/>
        <end position="78"/>
    </location>
</feature>
<keyword evidence="5" id="KW-0349">Heme</keyword>
<keyword evidence="3" id="KW-0813">Transport</keyword>
<evidence type="ECO:0000256" key="12">
    <source>
        <dbReference type="ARBA" id="ARBA00037975"/>
    </source>
</evidence>
<keyword evidence="8" id="KW-0249">Electron transport</keyword>
<keyword evidence="11 13" id="KW-0472">Membrane</keyword>
<keyword evidence="7" id="KW-0479">Metal-binding</keyword>
<feature type="transmembrane region" description="Helical" evidence="13">
    <location>
        <begin position="7"/>
        <end position="29"/>
    </location>
</feature>
<evidence type="ECO:0000313" key="16">
    <source>
        <dbReference type="Proteomes" id="UP001153050"/>
    </source>
</evidence>
<dbReference type="PANTHER" id="PTHR30529:SF3">
    <property type="entry name" value="CYTOCHROME B561 HOMOLOG 1"/>
    <property type="match status" value="1"/>
</dbReference>
<dbReference type="Proteomes" id="UP001153050">
    <property type="component" value="Unassembled WGS sequence"/>
</dbReference>
<comment type="similarity">
    <text evidence="12">Belongs to the cytochrome b561 family.</text>
</comment>
<evidence type="ECO:0000256" key="6">
    <source>
        <dbReference type="ARBA" id="ARBA00022692"/>
    </source>
</evidence>
<sequence>MNSEKSGYSGLQIGLHWTIAVLVLFQLLFGESMTTYVDAAADVRQLSSYEQTMESAHYWVGLSILLLVFVRPAVRLFVGAPKAQSTMPKWMAFASRTTHVLFYCLLVAVPVSGLLAFYVWGWMGDIHGWAKPVFIVLICVHAGAALFHHFVLKDAVLRKMLIPARDPAR</sequence>
<proteinExistence type="inferred from homology"/>
<comment type="subcellular location">
    <subcellularLocation>
        <location evidence="2">Cell membrane</location>
        <topology evidence="2">Multi-pass membrane protein</topology>
    </subcellularLocation>
</comment>
<evidence type="ECO:0000259" key="14">
    <source>
        <dbReference type="Pfam" id="PF01292"/>
    </source>
</evidence>
<dbReference type="InterPro" id="IPR016174">
    <property type="entry name" value="Di-haem_cyt_TM"/>
</dbReference>
<protein>
    <submittedName>
        <fullName evidence="15">Cytochrome B562</fullName>
    </submittedName>
</protein>
<evidence type="ECO:0000256" key="1">
    <source>
        <dbReference type="ARBA" id="ARBA00001970"/>
    </source>
</evidence>
<keyword evidence="16" id="KW-1185">Reference proteome</keyword>
<keyword evidence="10" id="KW-0408">Iron</keyword>
<keyword evidence="6 13" id="KW-0812">Transmembrane</keyword>
<reference evidence="15 16" key="1">
    <citation type="submission" date="2022-03" db="EMBL/GenBank/DDBJ databases">
        <authorList>
            <person name="Brunel B."/>
        </authorList>
    </citation>
    <scope>NUCLEOTIDE SEQUENCE [LARGE SCALE GENOMIC DNA]</scope>
    <source>
        <strain evidence="15">STM5069sample</strain>
    </source>
</reference>
<comment type="cofactor">
    <cofactor evidence="1">
        <name>heme b</name>
        <dbReference type="ChEBI" id="CHEBI:60344"/>
    </cofactor>
</comment>
<keyword evidence="9 13" id="KW-1133">Transmembrane helix</keyword>
<feature type="transmembrane region" description="Helical" evidence="13">
    <location>
        <begin position="99"/>
        <end position="121"/>
    </location>
</feature>
<dbReference type="InterPro" id="IPR052168">
    <property type="entry name" value="Cytochrome_b561_oxidase"/>
</dbReference>
<evidence type="ECO:0000256" key="2">
    <source>
        <dbReference type="ARBA" id="ARBA00004651"/>
    </source>
</evidence>
<evidence type="ECO:0000256" key="10">
    <source>
        <dbReference type="ARBA" id="ARBA00023004"/>
    </source>
</evidence>
<dbReference type="EMBL" id="CAKXZT010000148">
    <property type="protein sequence ID" value="CAH2406098.1"/>
    <property type="molecule type" value="Genomic_DNA"/>
</dbReference>
<evidence type="ECO:0000256" key="3">
    <source>
        <dbReference type="ARBA" id="ARBA00022448"/>
    </source>
</evidence>
<evidence type="ECO:0000256" key="5">
    <source>
        <dbReference type="ARBA" id="ARBA00022617"/>
    </source>
</evidence>
<dbReference type="SUPFAM" id="SSF81342">
    <property type="entry name" value="Transmembrane di-heme cytochromes"/>
    <property type="match status" value="1"/>
</dbReference>
<dbReference type="Pfam" id="PF01292">
    <property type="entry name" value="Ni_hydr_CYTB"/>
    <property type="match status" value="1"/>
</dbReference>
<dbReference type="PANTHER" id="PTHR30529">
    <property type="entry name" value="CYTOCHROME B561"/>
    <property type="match status" value="1"/>
</dbReference>
<dbReference type="InterPro" id="IPR011577">
    <property type="entry name" value="Cyt_b561_bac/Ni-Hgenase"/>
</dbReference>